<keyword evidence="7" id="KW-0325">Glycoprotein</keyword>
<keyword evidence="5" id="KW-0378">Hydrolase</keyword>
<dbReference type="GO" id="GO:0016485">
    <property type="term" value="P:protein processing"/>
    <property type="evidence" value="ECO:0007669"/>
    <property type="project" value="TreeGrafter"/>
</dbReference>
<dbReference type="InterPro" id="IPR008969">
    <property type="entry name" value="CarboxyPept-like_regulatory"/>
</dbReference>
<dbReference type="PROSITE" id="PS00133">
    <property type="entry name" value="CARBOXYPEPT_ZN_2"/>
    <property type="match status" value="1"/>
</dbReference>
<dbReference type="Gene3D" id="3.40.630.10">
    <property type="entry name" value="Zn peptidases"/>
    <property type="match status" value="1"/>
</dbReference>
<evidence type="ECO:0000256" key="8">
    <source>
        <dbReference type="PROSITE-ProRule" id="PRU01379"/>
    </source>
</evidence>
<dbReference type="GO" id="GO:0006518">
    <property type="term" value="P:peptide metabolic process"/>
    <property type="evidence" value="ECO:0007669"/>
    <property type="project" value="TreeGrafter"/>
</dbReference>
<dbReference type="InterPro" id="IPR000834">
    <property type="entry name" value="Peptidase_M14"/>
</dbReference>
<evidence type="ECO:0000256" key="7">
    <source>
        <dbReference type="ARBA" id="ARBA00023180"/>
    </source>
</evidence>
<keyword evidence="11" id="KW-1185">Reference proteome</keyword>
<keyword evidence="3" id="KW-0645">Protease</keyword>
<evidence type="ECO:0000256" key="6">
    <source>
        <dbReference type="ARBA" id="ARBA00022833"/>
    </source>
</evidence>
<dbReference type="EMBL" id="JAPWTK010000407">
    <property type="protein sequence ID" value="KAJ8940845.1"/>
    <property type="molecule type" value="Genomic_DNA"/>
</dbReference>
<keyword evidence="6" id="KW-0862">Zinc</keyword>
<name>A0AAV8XSI5_9CUCU</name>
<accession>A0AAV8XSI5</accession>
<dbReference type="GO" id="GO:0004181">
    <property type="term" value="F:metallocarboxypeptidase activity"/>
    <property type="evidence" value="ECO:0007669"/>
    <property type="project" value="InterPro"/>
</dbReference>
<feature type="domain" description="Peptidase M14" evidence="9">
    <location>
        <begin position="1"/>
        <end position="233"/>
    </location>
</feature>
<dbReference type="Proteomes" id="UP001162162">
    <property type="component" value="Unassembled WGS sequence"/>
</dbReference>
<evidence type="ECO:0000259" key="9">
    <source>
        <dbReference type="PROSITE" id="PS52035"/>
    </source>
</evidence>
<proteinExistence type="inferred from homology"/>
<gene>
    <name evidence="10" type="ORF">NQ318_005291</name>
</gene>
<keyword evidence="3" id="KW-0121">Carboxypeptidase</keyword>
<dbReference type="PANTHER" id="PTHR11532">
    <property type="entry name" value="PROTEASE M14 CARBOXYPEPTIDASE"/>
    <property type="match status" value="1"/>
</dbReference>
<dbReference type="Pfam" id="PF00246">
    <property type="entry name" value="Peptidase_M14"/>
    <property type="match status" value="1"/>
</dbReference>
<comment type="cofactor">
    <cofactor evidence="1">
        <name>Zn(2+)</name>
        <dbReference type="ChEBI" id="CHEBI:29105"/>
    </cofactor>
</comment>
<dbReference type="PANTHER" id="PTHR11532:SF84">
    <property type="entry name" value="CARBOXYPEPTIDASE M"/>
    <property type="match status" value="1"/>
</dbReference>
<dbReference type="SUPFAM" id="SSF53187">
    <property type="entry name" value="Zn-dependent exopeptidases"/>
    <property type="match status" value="1"/>
</dbReference>
<feature type="active site" description="Proton donor/acceptor" evidence="8">
    <location>
        <position position="203"/>
    </location>
</feature>
<protein>
    <recommendedName>
        <fullName evidence="9">Peptidase M14 domain-containing protein</fullName>
    </recommendedName>
</protein>
<organism evidence="10 11">
    <name type="scientific">Aromia moschata</name>
    <dbReference type="NCBI Taxonomy" id="1265417"/>
    <lineage>
        <taxon>Eukaryota</taxon>
        <taxon>Metazoa</taxon>
        <taxon>Ecdysozoa</taxon>
        <taxon>Arthropoda</taxon>
        <taxon>Hexapoda</taxon>
        <taxon>Insecta</taxon>
        <taxon>Pterygota</taxon>
        <taxon>Neoptera</taxon>
        <taxon>Endopterygota</taxon>
        <taxon>Coleoptera</taxon>
        <taxon>Polyphaga</taxon>
        <taxon>Cucujiformia</taxon>
        <taxon>Chrysomeloidea</taxon>
        <taxon>Cerambycidae</taxon>
        <taxon>Cerambycinae</taxon>
        <taxon>Callichromatini</taxon>
        <taxon>Aromia</taxon>
    </lineage>
</organism>
<evidence type="ECO:0000256" key="3">
    <source>
        <dbReference type="ARBA" id="ARBA00022645"/>
    </source>
</evidence>
<comment type="similarity">
    <text evidence="2 8">Belongs to the peptidase M14 family.</text>
</comment>
<dbReference type="GO" id="GO:0005615">
    <property type="term" value="C:extracellular space"/>
    <property type="evidence" value="ECO:0007669"/>
    <property type="project" value="TreeGrafter"/>
</dbReference>
<dbReference type="SMART" id="SM00631">
    <property type="entry name" value="Zn_pept"/>
    <property type="match status" value="1"/>
</dbReference>
<evidence type="ECO:0000256" key="4">
    <source>
        <dbReference type="ARBA" id="ARBA00022723"/>
    </source>
</evidence>
<dbReference type="InterPro" id="IPR057247">
    <property type="entry name" value="CARBOXYPEPT_ZN_2"/>
</dbReference>
<keyword evidence="4" id="KW-0479">Metal-binding</keyword>
<sequence>MSWLSELDGCAAKHSRAKYLIDNYRTNRTVSWLLNNTMIHVMPTMNPDGFQEASVLCTGEKGRTNGIERVDLNRDFPDHFHRNSVRNVSESVAVIKWMTKIPFILSAALHGGALVANYPFDSIEETTSTSEEPPSPTPDDDVFKHLATVYAQNHKTMHLGKPCPGSNKEFKGGITNGAKWYTCEGTMGDYNYAKHGCMELTLEISCCKYPQPKLLPRLWEENKEALLRYCMEANRGVTGKILDSRTRMPIGGANLKIRGRNMTFHSVRGTGEFWRILLPGKYELEVEAVGYYHTVVPFTVEEQKGQFPCLTFLTVFLYNASYSTTPRTTTTAKTTPWTTKLETTSLLYE</sequence>
<evidence type="ECO:0000256" key="1">
    <source>
        <dbReference type="ARBA" id="ARBA00001947"/>
    </source>
</evidence>
<dbReference type="InterPro" id="IPR050753">
    <property type="entry name" value="Peptidase_M14_domain"/>
</dbReference>
<dbReference type="AlphaFoldDB" id="A0AAV8XSI5"/>
<comment type="caution">
    <text evidence="10">The sequence shown here is derived from an EMBL/GenBank/DDBJ whole genome shotgun (WGS) entry which is preliminary data.</text>
</comment>
<reference evidence="10" key="1">
    <citation type="journal article" date="2023" name="Insect Mol. Biol.">
        <title>Genome sequencing provides insights into the evolution of gene families encoding plant cell wall-degrading enzymes in longhorned beetles.</title>
        <authorList>
            <person name="Shin N.R."/>
            <person name="Okamura Y."/>
            <person name="Kirsch R."/>
            <person name="Pauchet Y."/>
        </authorList>
    </citation>
    <scope>NUCLEOTIDE SEQUENCE</scope>
    <source>
        <strain evidence="10">AMC_N1</strain>
    </source>
</reference>
<dbReference type="Gene3D" id="2.60.40.1120">
    <property type="entry name" value="Carboxypeptidase-like, regulatory domain"/>
    <property type="match status" value="1"/>
</dbReference>
<evidence type="ECO:0000256" key="5">
    <source>
        <dbReference type="ARBA" id="ARBA00022801"/>
    </source>
</evidence>
<evidence type="ECO:0000313" key="11">
    <source>
        <dbReference type="Proteomes" id="UP001162162"/>
    </source>
</evidence>
<evidence type="ECO:0000256" key="2">
    <source>
        <dbReference type="ARBA" id="ARBA00005988"/>
    </source>
</evidence>
<evidence type="ECO:0000313" key="10">
    <source>
        <dbReference type="EMBL" id="KAJ8940845.1"/>
    </source>
</evidence>
<dbReference type="SUPFAM" id="SSF49464">
    <property type="entry name" value="Carboxypeptidase regulatory domain-like"/>
    <property type="match status" value="1"/>
</dbReference>
<dbReference type="GO" id="GO:0008270">
    <property type="term" value="F:zinc ion binding"/>
    <property type="evidence" value="ECO:0007669"/>
    <property type="project" value="InterPro"/>
</dbReference>
<dbReference type="PROSITE" id="PS52035">
    <property type="entry name" value="PEPTIDASE_M14"/>
    <property type="match status" value="1"/>
</dbReference>